<evidence type="ECO:0000313" key="6">
    <source>
        <dbReference type="Proteomes" id="UP000199092"/>
    </source>
</evidence>
<dbReference type="InterPro" id="IPR055370">
    <property type="entry name" value="Lsr2_DNA-bd"/>
</dbReference>
<dbReference type="EMBL" id="LT629749">
    <property type="protein sequence ID" value="SDR76927.1"/>
    <property type="molecule type" value="Genomic_DNA"/>
</dbReference>
<evidence type="ECO:0000313" key="5">
    <source>
        <dbReference type="EMBL" id="SDR76927.1"/>
    </source>
</evidence>
<feature type="domain" description="Lsr2 DNA-binding" evidence="4">
    <location>
        <begin position="80"/>
        <end position="112"/>
    </location>
</feature>
<dbReference type="Pfam" id="PF11774">
    <property type="entry name" value="Lsr2"/>
    <property type="match status" value="1"/>
</dbReference>
<feature type="domain" description="Lsr2 dimerization" evidence="3">
    <location>
        <begin position="1"/>
        <end position="58"/>
    </location>
</feature>
<dbReference type="Gene3D" id="3.30.60.230">
    <property type="entry name" value="Lsr2, dimerization domain"/>
    <property type="match status" value="1"/>
</dbReference>
<keyword evidence="6" id="KW-1185">Reference proteome</keyword>
<dbReference type="InterPro" id="IPR036625">
    <property type="entry name" value="E3-bd_dom_sf"/>
</dbReference>
<dbReference type="InterPro" id="IPR024412">
    <property type="entry name" value="Lsr2_dim_dom"/>
</dbReference>
<dbReference type="GO" id="GO:0003677">
    <property type="term" value="F:DNA binding"/>
    <property type="evidence" value="ECO:0007669"/>
    <property type="project" value="UniProtKB-KW"/>
</dbReference>
<dbReference type="GO" id="GO:0016746">
    <property type="term" value="F:acyltransferase activity"/>
    <property type="evidence" value="ECO:0007669"/>
    <property type="project" value="InterPro"/>
</dbReference>
<sequence>MAQRVQIILEDDYDGGEADETVSFALDGAEYEIDLSSENAQKLRDEFAAWIGHARKTGGRRRRVTNGASAKAADSDGAGSTSEIRAWAQANGHDVSSRGRVSSEVREAYERAHS</sequence>
<organism evidence="5 6">
    <name type="scientific">Friedmanniella luteola</name>
    <dbReference type="NCBI Taxonomy" id="546871"/>
    <lineage>
        <taxon>Bacteria</taxon>
        <taxon>Bacillati</taxon>
        <taxon>Actinomycetota</taxon>
        <taxon>Actinomycetes</taxon>
        <taxon>Propionibacteriales</taxon>
        <taxon>Nocardioidaceae</taxon>
        <taxon>Friedmanniella</taxon>
    </lineage>
</organism>
<evidence type="ECO:0000259" key="3">
    <source>
        <dbReference type="Pfam" id="PF11774"/>
    </source>
</evidence>
<feature type="region of interest" description="Disordered" evidence="2">
    <location>
        <begin position="58"/>
        <end position="114"/>
    </location>
</feature>
<reference evidence="5 6" key="1">
    <citation type="submission" date="2016-10" db="EMBL/GenBank/DDBJ databases">
        <authorList>
            <person name="de Groot N.N."/>
        </authorList>
    </citation>
    <scope>NUCLEOTIDE SEQUENCE [LARGE SCALE GENOMIC DNA]</scope>
    <source>
        <strain evidence="5 6">DSM 21741</strain>
    </source>
</reference>
<keyword evidence="1" id="KW-0238">DNA-binding</keyword>
<evidence type="ECO:0000256" key="1">
    <source>
        <dbReference type="ARBA" id="ARBA00023125"/>
    </source>
</evidence>
<dbReference type="InterPro" id="IPR042261">
    <property type="entry name" value="Lsr2-like_dimerization"/>
</dbReference>
<feature type="compositionally biased region" description="Basic and acidic residues" evidence="2">
    <location>
        <begin position="95"/>
        <end position="114"/>
    </location>
</feature>
<dbReference type="Proteomes" id="UP000199092">
    <property type="component" value="Chromosome I"/>
</dbReference>
<evidence type="ECO:0000256" key="2">
    <source>
        <dbReference type="SAM" id="MobiDB-lite"/>
    </source>
</evidence>
<dbReference type="Pfam" id="PF23359">
    <property type="entry name" value="Lsr2_DNA-bd"/>
    <property type="match status" value="1"/>
</dbReference>
<dbReference type="OrthoDB" id="4113332at2"/>
<protein>
    <submittedName>
        <fullName evidence="5">Lsr2 protein</fullName>
    </submittedName>
</protein>
<dbReference type="Gene3D" id="4.10.320.10">
    <property type="entry name" value="E3-binding domain"/>
    <property type="match status" value="1"/>
</dbReference>
<name>A0A1H1LR99_9ACTN</name>
<accession>A0A1H1LR99</accession>
<feature type="compositionally biased region" description="Low complexity" evidence="2">
    <location>
        <begin position="67"/>
        <end position="80"/>
    </location>
</feature>
<dbReference type="AlphaFoldDB" id="A0A1H1LR99"/>
<evidence type="ECO:0000259" key="4">
    <source>
        <dbReference type="Pfam" id="PF23359"/>
    </source>
</evidence>
<dbReference type="STRING" id="546871.SAMN04488543_0393"/>
<proteinExistence type="predicted"/>
<gene>
    <name evidence="5" type="ORF">SAMN04488543_0393</name>
</gene>
<dbReference type="RefSeq" id="WP_091409440.1">
    <property type="nucleotide sequence ID" value="NZ_LT629749.1"/>
</dbReference>